<protein>
    <submittedName>
        <fullName evidence="2">Uncharacterized protein</fullName>
    </submittedName>
</protein>
<sequence length="335" mass="35370">MSLAEGSPIPLPTIPPVTGPAVPRPAVPPKSSIRIYRLGDPAAVVGQTDEIRAALFPGTQDRQLQVHPASGALWFDTGRRSGGTRPLPGPQARELALGFLEGARRRIAGSARLRGAGLDQLLPGDLRLVDTLSFGASAPGNGARTVCRFARLLRPGSTEAPVPVLGESVDVWVDAGGTVQALASTCRVLTGDEPVARIVPPKDDDPAAEVPEEEKMKLIYVSGDEDAERDTTCPFWIRYDDDEAELAPASGHSMLVRILPTTGQGAMGFTADVYGGSGRYAYAWRAWSPSAPGEFLDLGSGGTARIGPGVYDVALRVRDTVHSVTERAALRVMCS</sequence>
<feature type="region of interest" description="Disordered" evidence="1">
    <location>
        <begin position="1"/>
        <end position="25"/>
    </location>
</feature>
<reference evidence="2" key="1">
    <citation type="submission" date="2020-11" db="EMBL/GenBank/DDBJ databases">
        <title>Sequencing the genomes of 1000 actinobacteria strains.</title>
        <authorList>
            <person name="Klenk H.-P."/>
        </authorList>
    </citation>
    <scope>NUCLEOTIDE SEQUENCE</scope>
    <source>
        <strain evidence="2">DSM 45356</strain>
    </source>
</reference>
<evidence type="ECO:0000313" key="2">
    <source>
        <dbReference type="EMBL" id="MBG6134252.1"/>
    </source>
</evidence>
<feature type="compositionally biased region" description="Pro residues" evidence="1">
    <location>
        <begin position="9"/>
        <end position="25"/>
    </location>
</feature>
<comment type="caution">
    <text evidence="2">The sequence shown here is derived from an EMBL/GenBank/DDBJ whole genome shotgun (WGS) entry which is preliminary data.</text>
</comment>
<dbReference type="AlphaFoldDB" id="A0A8J7KUP0"/>
<keyword evidence="3" id="KW-1185">Reference proteome</keyword>
<dbReference type="RefSeq" id="WP_197001511.1">
    <property type="nucleotide sequence ID" value="NZ_BONS01000035.1"/>
</dbReference>
<evidence type="ECO:0000256" key="1">
    <source>
        <dbReference type="SAM" id="MobiDB-lite"/>
    </source>
</evidence>
<evidence type="ECO:0000313" key="3">
    <source>
        <dbReference type="Proteomes" id="UP000622552"/>
    </source>
</evidence>
<name>A0A8J7KUP0_9ACTN</name>
<proteinExistence type="predicted"/>
<dbReference type="Proteomes" id="UP000622552">
    <property type="component" value="Unassembled WGS sequence"/>
</dbReference>
<gene>
    <name evidence="2" type="ORF">IW245_000446</name>
</gene>
<organism evidence="2 3">
    <name type="scientific">Longispora fulva</name>
    <dbReference type="NCBI Taxonomy" id="619741"/>
    <lineage>
        <taxon>Bacteria</taxon>
        <taxon>Bacillati</taxon>
        <taxon>Actinomycetota</taxon>
        <taxon>Actinomycetes</taxon>
        <taxon>Micromonosporales</taxon>
        <taxon>Micromonosporaceae</taxon>
        <taxon>Longispora</taxon>
    </lineage>
</organism>
<accession>A0A8J7KUP0</accession>
<dbReference type="EMBL" id="JADOUF010000001">
    <property type="protein sequence ID" value="MBG6134252.1"/>
    <property type="molecule type" value="Genomic_DNA"/>
</dbReference>